<keyword evidence="4" id="KW-1185">Reference proteome</keyword>
<reference evidence="2 5" key="2">
    <citation type="submission" date="2018-08" db="EMBL/GenBank/DDBJ databases">
        <title>Complete genome of the Arcobacter molluscorum type strain LMG 25693.</title>
        <authorList>
            <person name="Miller W.G."/>
            <person name="Yee E."/>
            <person name="Bono J.L."/>
        </authorList>
    </citation>
    <scope>NUCLEOTIDE SEQUENCE [LARGE SCALE GENOMIC DNA]</scope>
    <source>
        <strain evidence="2 5">CECT 7696</strain>
    </source>
</reference>
<evidence type="ECO:0000313" key="4">
    <source>
        <dbReference type="Proteomes" id="UP000221222"/>
    </source>
</evidence>
<name>A0A2G1DGI6_9BACT</name>
<feature type="transmembrane region" description="Helical" evidence="1">
    <location>
        <begin position="7"/>
        <end position="30"/>
    </location>
</feature>
<dbReference type="EMBL" id="NXFY01000015">
    <property type="protein sequence ID" value="PHO17560.1"/>
    <property type="molecule type" value="Genomic_DNA"/>
</dbReference>
<dbReference type="Proteomes" id="UP000221222">
    <property type="component" value="Unassembled WGS sequence"/>
</dbReference>
<organism evidence="3 4">
    <name type="scientific">Malaciobacter molluscorum LMG 25693</name>
    <dbReference type="NCBI Taxonomy" id="870501"/>
    <lineage>
        <taxon>Bacteria</taxon>
        <taxon>Pseudomonadati</taxon>
        <taxon>Campylobacterota</taxon>
        <taxon>Epsilonproteobacteria</taxon>
        <taxon>Campylobacterales</taxon>
        <taxon>Arcobacteraceae</taxon>
        <taxon>Malaciobacter</taxon>
    </lineage>
</organism>
<gene>
    <name evidence="2" type="ORF">AMOL_0458</name>
    <name evidence="3" type="ORF">CPU12_09690</name>
</gene>
<proteinExistence type="predicted"/>
<evidence type="ECO:0000313" key="2">
    <source>
        <dbReference type="EMBL" id="AXX91474.1"/>
    </source>
</evidence>
<dbReference type="Proteomes" id="UP000262712">
    <property type="component" value="Chromosome"/>
</dbReference>
<evidence type="ECO:0000313" key="5">
    <source>
        <dbReference type="Proteomes" id="UP000262712"/>
    </source>
</evidence>
<dbReference type="RefSeq" id="WP_099342917.1">
    <property type="nucleotide sequence ID" value="NZ_CP032098.1"/>
</dbReference>
<sequence>MNILRFVNAVFIGYLISALSTVTLSLTLPFSNKTESILLASMLSFIIWLVVILYSYSTQNIKKLFLILITICFILFVLNNYVFGIKG</sequence>
<protein>
    <submittedName>
        <fullName evidence="2">Membrane protein</fullName>
    </submittedName>
</protein>
<feature type="transmembrane region" description="Helical" evidence="1">
    <location>
        <begin position="36"/>
        <end position="57"/>
    </location>
</feature>
<evidence type="ECO:0000256" key="1">
    <source>
        <dbReference type="SAM" id="Phobius"/>
    </source>
</evidence>
<dbReference type="AlphaFoldDB" id="A0A2G1DGI6"/>
<dbReference type="KEGG" id="amol:AMOL_0458"/>
<keyword evidence="1" id="KW-0472">Membrane</keyword>
<feature type="transmembrane region" description="Helical" evidence="1">
    <location>
        <begin position="64"/>
        <end position="83"/>
    </location>
</feature>
<keyword evidence="1" id="KW-0812">Transmembrane</keyword>
<evidence type="ECO:0000313" key="3">
    <source>
        <dbReference type="EMBL" id="PHO17560.1"/>
    </source>
</evidence>
<accession>A0A2G1DGI6</accession>
<dbReference type="EMBL" id="CP032098">
    <property type="protein sequence ID" value="AXX91474.1"/>
    <property type="molecule type" value="Genomic_DNA"/>
</dbReference>
<keyword evidence="1" id="KW-1133">Transmembrane helix</keyword>
<reference evidence="3 4" key="1">
    <citation type="submission" date="2017-09" db="EMBL/GenBank/DDBJ databases">
        <title>Arcobacter canalis sp. nov., a new species isolated from a water canal contaminated with urban sewage.</title>
        <authorList>
            <person name="Perez-Cataluna A."/>
            <person name="Salas-Masso N."/>
            <person name="Figueras M.J."/>
        </authorList>
    </citation>
    <scope>NUCLEOTIDE SEQUENCE [LARGE SCALE GENOMIC DNA]</scope>
    <source>
        <strain evidence="3 4">F98-3</strain>
    </source>
</reference>